<dbReference type="Proteomes" id="UP000325902">
    <property type="component" value="Unassembled WGS sequence"/>
</dbReference>
<comment type="caution">
    <text evidence="2">The sequence shown here is derived from an EMBL/GenBank/DDBJ whole genome shotgun (WGS) entry which is preliminary data.</text>
</comment>
<protein>
    <recommendedName>
        <fullName evidence="5">Secreted protein</fullName>
    </recommendedName>
</protein>
<evidence type="ECO:0000313" key="2">
    <source>
        <dbReference type="EMBL" id="KAB2571920.1"/>
    </source>
</evidence>
<sequence>MQFTIILLAILPALGYAQDAYGPHCAKHDAQECGLGRCIDPIAGSFSWSNNPVCVVPCKNNDCLNKCKSQFYDRKYQVGYCHSIGKDNFCLCTDKTFF</sequence>
<accession>A0A5N5D2L5</accession>
<keyword evidence="1" id="KW-0732">Signal</keyword>
<dbReference type="EMBL" id="VCHE01000089">
    <property type="protein sequence ID" value="KAB2571920.1"/>
    <property type="molecule type" value="Genomic_DNA"/>
</dbReference>
<keyword evidence="4" id="KW-1185">Reference proteome</keyword>
<evidence type="ECO:0000313" key="3">
    <source>
        <dbReference type="EMBL" id="KAF9630961.1"/>
    </source>
</evidence>
<proteinExistence type="predicted"/>
<feature type="chain" id="PRO_5036147887" description="Secreted protein" evidence="1">
    <location>
        <begin position="18"/>
        <end position="98"/>
    </location>
</feature>
<name>A0A5N5D2L5_9PEZI</name>
<dbReference type="OrthoDB" id="10329917at2759"/>
<gene>
    <name evidence="3" type="ORF">BFW01_g1833</name>
    <name evidence="2" type="ORF">DBV05_g9414</name>
</gene>
<reference evidence="2 4" key="3">
    <citation type="journal article" date="2019" name="Sci. Rep.">
        <title>A multi-omics analysis of the grapevine pathogen Lasiodiplodia theobromae reveals that temperature affects the expression of virulence- and pathogenicity-related genes.</title>
        <authorList>
            <person name="Felix C."/>
            <person name="Meneses R."/>
            <person name="Goncalves M.F.M."/>
            <person name="Tilleman L."/>
            <person name="Duarte A.S."/>
            <person name="Jorrin-Novo J.V."/>
            <person name="Van de Peer Y."/>
            <person name="Deforce D."/>
            <person name="Van Nieuwerburgh F."/>
            <person name="Esteves A.C."/>
            <person name="Alves A."/>
        </authorList>
    </citation>
    <scope>NUCLEOTIDE SEQUENCE [LARGE SCALE GENOMIC DNA]</scope>
    <source>
        <strain evidence="2 4">LA-SOL3</strain>
    </source>
</reference>
<reference evidence="3" key="2">
    <citation type="journal article" date="2018" name="DNA Res.">
        <title>Comparative genome and transcriptome analyses reveal adaptations to opportunistic infections in woody plant degrading pathogens of Botryosphaeriaceae.</title>
        <authorList>
            <person name="Yan J.Y."/>
            <person name="Zhao W.S."/>
            <person name="Chen Z."/>
            <person name="Xing Q.K."/>
            <person name="Zhang W."/>
            <person name="Chethana K.W.T."/>
            <person name="Xue M.F."/>
            <person name="Xu J.P."/>
            <person name="Phillips A.J.L."/>
            <person name="Wang Y."/>
            <person name="Liu J.H."/>
            <person name="Liu M."/>
            <person name="Zhou Y."/>
            <person name="Jayawardena R.S."/>
            <person name="Manawasinghe I.S."/>
            <person name="Huang J.B."/>
            <person name="Qiao G.H."/>
            <person name="Fu C.Y."/>
            <person name="Guo F.F."/>
            <person name="Dissanayake A.J."/>
            <person name="Peng Y.L."/>
            <person name="Hyde K.D."/>
            <person name="Li X.H."/>
        </authorList>
    </citation>
    <scope>NUCLEOTIDE SEQUENCE</scope>
    <source>
        <strain evidence="3">CSS-01s</strain>
    </source>
</reference>
<evidence type="ECO:0008006" key="5">
    <source>
        <dbReference type="Google" id="ProtNLM"/>
    </source>
</evidence>
<dbReference type="Proteomes" id="UP000627934">
    <property type="component" value="Unassembled WGS sequence"/>
</dbReference>
<evidence type="ECO:0000256" key="1">
    <source>
        <dbReference type="SAM" id="SignalP"/>
    </source>
</evidence>
<dbReference type="AlphaFoldDB" id="A0A5N5D2L5"/>
<feature type="signal peptide" evidence="1">
    <location>
        <begin position="1"/>
        <end position="17"/>
    </location>
</feature>
<evidence type="ECO:0000313" key="4">
    <source>
        <dbReference type="Proteomes" id="UP000325902"/>
    </source>
</evidence>
<dbReference type="EMBL" id="MDYX01000047">
    <property type="protein sequence ID" value="KAF9630961.1"/>
    <property type="molecule type" value="Genomic_DNA"/>
</dbReference>
<organism evidence="2 4">
    <name type="scientific">Lasiodiplodia theobromae</name>
    <dbReference type="NCBI Taxonomy" id="45133"/>
    <lineage>
        <taxon>Eukaryota</taxon>
        <taxon>Fungi</taxon>
        <taxon>Dikarya</taxon>
        <taxon>Ascomycota</taxon>
        <taxon>Pezizomycotina</taxon>
        <taxon>Dothideomycetes</taxon>
        <taxon>Dothideomycetes incertae sedis</taxon>
        <taxon>Botryosphaeriales</taxon>
        <taxon>Botryosphaeriaceae</taxon>
        <taxon>Lasiodiplodia</taxon>
    </lineage>
</organism>
<reference evidence="3" key="1">
    <citation type="submission" date="2016-08" db="EMBL/GenBank/DDBJ databases">
        <authorList>
            <person name="Yan J."/>
        </authorList>
    </citation>
    <scope>NUCLEOTIDE SEQUENCE</scope>
    <source>
        <strain evidence="3">CSS-01s</strain>
    </source>
</reference>